<keyword evidence="3" id="KW-1185">Reference proteome</keyword>
<dbReference type="EMBL" id="CP106679">
    <property type="protein sequence ID" value="UXP34116.1"/>
    <property type="molecule type" value="Genomic_DNA"/>
</dbReference>
<feature type="signal peptide" evidence="1">
    <location>
        <begin position="1"/>
        <end position="19"/>
    </location>
</feature>
<dbReference type="Proteomes" id="UP001065174">
    <property type="component" value="Chromosome"/>
</dbReference>
<organism evidence="2 3">
    <name type="scientific">Reichenbachiella agarivorans</name>
    <dbReference type="NCBI Taxonomy" id="2979464"/>
    <lineage>
        <taxon>Bacteria</taxon>
        <taxon>Pseudomonadati</taxon>
        <taxon>Bacteroidota</taxon>
        <taxon>Cytophagia</taxon>
        <taxon>Cytophagales</taxon>
        <taxon>Reichenbachiellaceae</taxon>
        <taxon>Reichenbachiella</taxon>
    </lineage>
</organism>
<evidence type="ECO:0000256" key="1">
    <source>
        <dbReference type="SAM" id="SignalP"/>
    </source>
</evidence>
<evidence type="ECO:0000313" key="2">
    <source>
        <dbReference type="EMBL" id="UXP34116.1"/>
    </source>
</evidence>
<sequence>MNKGLLFLLLLTPFIPVLGQAPSWTNHMSRTINYPETEYLVGFLSENHYSQESQEDLLFRLKNYSRDQLSESILVDIKSISTLNIHNVNADTHEEFKKKSTSVSNATIAGLKTETYYDSKKKIAYAFSYAKKQDVINYYSHEIARDLDYVHTQYQIVKNQIAAADNERAIKTLYQLQTSIKNIEQSSTMLITLTENYNHPAIKRDEVNTFKINIDNELRAVRNTDQFQLDDAAFFIAYALNSQLEDNKETPLRVNNFTYQDTPMSSSFSRRMKTSLEQKLTQLGFRVASTGSTDQDAYILNGNYWEESDRIKISTILRNQTSSVAIASADCFLPKSTLDINQISYKPENYQEAMVSMQQFAQNEITGGGLILDVFTNKGTDNLIFTNGEEMKLFVKANRECYLRFIYHLADGSKVLLLNDYYISREYVNKAYELPDSFECTEPFGFETLQLNAQSIPFEPLQTRKEYGYDFIIENNEAIIQKTRGFKKSENSETLKAEKRLMITTLSN</sequence>
<keyword evidence="1" id="KW-0732">Signal</keyword>
<feature type="chain" id="PRO_5045975704" evidence="1">
    <location>
        <begin position="20"/>
        <end position="508"/>
    </location>
</feature>
<dbReference type="RefSeq" id="WP_262311542.1">
    <property type="nucleotide sequence ID" value="NZ_CP106679.1"/>
</dbReference>
<name>A0ABY6CUB5_9BACT</name>
<accession>A0ABY6CUB5</accession>
<reference evidence="2" key="1">
    <citation type="submission" date="2022-09" db="EMBL/GenBank/DDBJ databases">
        <title>Comparative genomics and taxonomic characterization of three novel marine species of genus Reichenbachiella exhibiting antioxidant and polysaccharide degradation activities.</title>
        <authorList>
            <person name="Muhammad N."/>
            <person name="Lee Y.-J."/>
            <person name="Ko J."/>
            <person name="Kim S.-G."/>
        </authorList>
    </citation>
    <scope>NUCLEOTIDE SEQUENCE</scope>
    <source>
        <strain evidence="2">BKB1-1</strain>
    </source>
</reference>
<evidence type="ECO:0000313" key="3">
    <source>
        <dbReference type="Proteomes" id="UP001065174"/>
    </source>
</evidence>
<gene>
    <name evidence="2" type="ORF">N6H18_09185</name>
</gene>
<proteinExistence type="predicted"/>
<protein>
    <submittedName>
        <fullName evidence="2">DUF4384 domain-containing protein</fullName>
    </submittedName>
</protein>